<feature type="compositionally biased region" description="Basic residues" evidence="2">
    <location>
        <begin position="259"/>
        <end position="273"/>
    </location>
</feature>
<evidence type="ECO:0000313" key="4">
    <source>
        <dbReference type="Proteomes" id="UP001231189"/>
    </source>
</evidence>
<feature type="compositionally biased region" description="Low complexity" evidence="2">
    <location>
        <begin position="198"/>
        <end position="214"/>
    </location>
</feature>
<gene>
    <name evidence="3" type="ORF">QYE76_059092</name>
</gene>
<feature type="compositionally biased region" description="Low complexity" evidence="2">
    <location>
        <begin position="227"/>
        <end position="239"/>
    </location>
</feature>
<keyword evidence="1" id="KW-0175">Coiled coil</keyword>
<proteinExistence type="predicted"/>
<feature type="compositionally biased region" description="Basic residues" evidence="2">
    <location>
        <begin position="180"/>
        <end position="194"/>
    </location>
</feature>
<evidence type="ECO:0000313" key="3">
    <source>
        <dbReference type="EMBL" id="KAK1670933.1"/>
    </source>
</evidence>
<protein>
    <submittedName>
        <fullName evidence="3">Uncharacterized protein</fullName>
    </submittedName>
</protein>
<accession>A0AAD8T6Q5</accession>
<comment type="caution">
    <text evidence="3">The sequence shown here is derived from an EMBL/GenBank/DDBJ whole genome shotgun (WGS) entry which is preliminary data.</text>
</comment>
<feature type="compositionally biased region" description="Polar residues" evidence="2">
    <location>
        <begin position="275"/>
        <end position="291"/>
    </location>
</feature>
<evidence type="ECO:0000256" key="2">
    <source>
        <dbReference type="SAM" id="MobiDB-lite"/>
    </source>
</evidence>
<feature type="compositionally biased region" description="Polar residues" evidence="2">
    <location>
        <begin position="217"/>
        <end position="226"/>
    </location>
</feature>
<name>A0AAD8T6Q5_LOLMU</name>
<dbReference type="EMBL" id="JAUUTY010000003">
    <property type="protein sequence ID" value="KAK1670933.1"/>
    <property type="molecule type" value="Genomic_DNA"/>
</dbReference>
<feature type="compositionally biased region" description="Low complexity" evidence="2">
    <location>
        <begin position="153"/>
        <end position="179"/>
    </location>
</feature>
<sequence>MSTSNRIIKPSYESYQPVVVAQQLGLGQVPPHFFLHHLTASRAELPDILTGQRCYTSFDALAIPIPHNLCFSFTTDGFETWWSMWKTHVFRRALGPLLRQLDAEYDVPADQQQDGPAPTQADGSPFAFLPPAPVVLFCQSSPPLKKVIMQSQPISPKSAPKSKASSGPVAPRASTQARTAVRKVAARKTLKRKAPAQESLHTSTEETSSGAAESSQRDSSSGNSERSTTQSQTASPASASKKRSIPEPPAPQAPTKSGSRVKRRCVKRARKNPRASPSSQEVSNTKETSSGDVEEVLMPSATLDLATSTIAADQVADLAKSTEKPIITTSAAPPTLGEGCDLSSLLTFDPESIEPTTSKASGEPSPSTVHGPLQRLKDLLSSSIETLIENSEEVKGILEDIQPHLPMTLQVKLWPAVTLSVFKSRVQSARQRITLRHTQLPLRADIADKCQRLNEKKAALDAKTDTSANSAELETLRKELESLEERVRVTKQLIQDKEALIARSQEEAKGLTADLKTDLAEIRTLSSQLVMGKDEDDEAEIAEVDRIRADALHALGAFLQ</sequence>
<evidence type="ECO:0000256" key="1">
    <source>
        <dbReference type="SAM" id="Coils"/>
    </source>
</evidence>
<feature type="region of interest" description="Disordered" evidence="2">
    <location>
        <begin position="352"/>
        <end position="372"/>
    </location>
</feature>
<feature type="coiled-coil region" evidence="1">
    <location>
        <begin position="443"/>
        <end position="514"/>
    </location>
</feature>
<dbReference type="AlphaFoldDB" id="A0AAD8T6Q5"/>
<dbReference type="Proteomes" id="UP001231189">
    <property type="component" value="Unassembled WGS sequence"/>
</dbReference>
<feature type="compositionally biased region" description="Polar residues" evidence="2">
    <location>
        <begin position="354"/>
        <end position="368"/>
    </location>
</feature>
<reference evidence="3" key="1">
    <citation type="submission" date="2023-07" db="EMBL/GenBank/DDBJ databases">
        <title>A chromosome-level genome assembly of Lolium multiflorum.</title>
        <authorList>
            <person name="Chen Y."/>
            <person name="Copetti D."/>
            <person name="Kolliker R."/>
            <person name="Studer B."/>
        </authorList>
    </citation>
    <scope>NUCLEOTIDE SEQUENCE</scope>
    <source>
        <strain evidence="3">02402/16</strain>
        <tissue evidence="3">Leaf</tissue>
    </source>
</reference>
<feature type="region of interest" description="Disordered" evidence="2">
    <location>
        <begin position="151"/>
        <end position="296"/>
    </location>
</feature>
<keyword evidence="4" id="KW-1185">Reference proteome</keyword>
<organism evidence="3 4">
    <name type="scientific">Lolium multiflorum</name>
    <name type="common">Italian ryegrass</name>
    <name type="synonym">Lolium perenne subsp. multiflorum</name>
    <dbReference type="NCBI Taxonomy" id="4521"/>
    <lineage>
        <taxon>Eukaryota</taxon>
        <taxon>Viridiplantae</taxon>
        <taxon>Streptophyta</taxon>
        <taxon>Embryophyta</taxon>
        <taxon>Tracheophyta</taxon>
        <taxon>Spermatophyta</taxon>
        <taxon>Magnoliopsida</taxon>
        <taxon>Liliopsida</taxon>
        <taxon>Poales</taxon>
        <taxon>Poaceae</taxon>
        <taxon>BOP clade</taxon>
        <taxon>Pooideae</taxon>
        <taxon>Poodae</taxon>
        <taxon>Poeae</taxon>
        <taxon>Poeae Chloroplast Group 2 (Poeae type)</taxon>
        <taxon>Loliodinae</taxon>
        <taxon>Loliinae</taxon>
        <taxon>Lolium</taxon>
    </lineage>
</organism>